<evidence type="ECO:0000313" key="11">
    <source>
        <dbReference type="EMBL" id="NYV27275.1"/>
    </source>
</evidence>
<proteinExistence type="predicted"/>
<dbReference type="PANTHER" id="PTHR32024:SF1">
    <property type="entry name" value="KTR SYSTEM POTASSIUM UPTAKE PROTEIN B"/>
    <property type="match status" value="1"/>
</dbReference>
<evidence type="ECO:0000256" key="10">
    <source>
        <dbReference type="SAM" id="Phobius"/>
    </source>
</evidence>
<feature type="transmembrane region" description="Helical" evidence="10">
    <location>
        <begin position="346"/>
        <end position="364"/>
    </location>
</feature>
<accession>A0A7Z0T9R2</accession>
<feature type="transmembrane region" description="Helical" evidence="10">
    <location>
        <begin position="38"/>
        <end position="59"/>
    </location>
</feature>
<comment type="caution">
    <text evidence="11">The sequence shown here is derived from an EMBL/GenBank/DDBJ whole genome shotgun (WGS) entry which is preliminary data.</text>
</comment>
<keyword evidence="6" id="KW-0630">Potassium</keyword>
<keyword evidence="4" id="KW-0633">Potassium transport</keyword>
<keyword evidence="7 10" id="KW-1133">Transmembrane helix</keyword>
<evidence type="ECO:0000256" key="3">
    <source>
        <dbReference type="ARBA" id="ARBA00022475"/>
    </source>
</evidence>
<evidence type="ECO:0000256" key="1">
    <source>
        <dbReference type="ARBA" id="ARBA00004651"/>
    </source>
</evidence>
<feature type="transmembrane region" description="Helical" evidence="10">
    <location>
        <begin position="225"/>
        <end position="244"/>
    </location>
</feature>
<dbReference type="OrthoDB" id="9810952at2"/>
<dbReference type="InterPro" id="IPR004772">
    <property type="entry name" value="TrkH"/>
</dbReference>
<keyword evidence="2" id="KW-0813">Transport</keyword>
<keyword evidence="12" id="KW-1185">Reference proteome</keyword>
<evidence type="ECO:0000256" key="9">
    <source>
        <dbReference type="ARBA" id="ARBA00023136"/>
    </source>
</evidence>
<feature type="transmembrane region" description="Helical" evidence="10">
    <location>
        <begin position="376"/>
        <end position="397"/>
    </location>
</feature>
<dbReference type="InterPro" id="IPR003445">
    <property type="entry name" value="Cat_transpt"/>
</dbReference>
<evidence type="ECO:0000256" key="4">
    <source>
        <dbReference type="ARBA" id="ARBA00022538"/>
    </source>
</evidence>
<gene>
    <name evidence="11" type="ORF">HP397_00340</name>
</gene>
<keyword evidence="8" id="KW-0406">Ion transport</keyword>
<evidence type="ECO:0000256" key="6">
    <source>
        <dbReference type="ARBA" id="ARBA00022958"/>
    </source>
</evidence>
<name>A0A7Z0T9R2_9FUSO</name>
<dbReference type="NCBIfam" id="TIGR00933">
    <property type="entry name" value="2a38"/>
    <property type="match status" value="1"/>
</dbReference>
<dbReference type="GO" id="GO:0015379">
    <property type="term" value="F:potassium:chloride symporter activity"/>
    <property type="evidence" value="ECO:0007669"/>
    <property type="project" value="InterPro"/>
</dbReference>
<evidence type="ECO:0000256" key="5">
    <source>
        <dbReference type="ARBA" id="ARBA00022692"/>
    </source>
</evidence>
<dbReference type="Pfam" id="PF02386">
    <property type="entry name" value="TrkH"/>
    <property type="match status" value="1"/>
</dbReference>
<dbReference type="PANTHER" id="PTHR32024">
    <property type="entry name" value="TRK SYSTEM POTASSIUM UPTAKE PROTEIN TRKG-RELATED"/>
    <property type="match status" value="1"/>
</dbReference>
<evidence type="ECO:0000313" key="12">
    <source>
        <dbReference type="Proteomes" id="UP000526184"/>
    </source>
</evidence>
<keyword evidence="3" id="KW-1003">Cell membrane</keyword>
<feature type="transmembrane region" description="Helical" evidence="10">
    <location>
        <begin position="119"/>
        <end position="142"/>
    </location>
</feature>
<dbReference type="EMBL" id="JABMKT010000001">
    <property type="protein sequence ID" value="NYV27275.1"/>
    <property type="molecule type" value="Genomic_DNA"/>
</dbReference>
<protein>
    <submittedName>
        <fullName evidence="11">Potassium transporter KtrB</fullName>
    </submittedName>
</protein>
<feature type="transmembrane region" description="Helical" evidence="10">
    <location>
        <begin position="71"/>
        <end position="95"/>
    </location>
</feature>
<dbReference type="Proteomes" id="UP000526184">
    <property type="component" value="Unassembled WGS sequence"/>
</dbReference>
<keyword evidence="9 10" id="KW-0472">Membrane</keyword>
<evidence type="ECO:0000256" key="7">
    <source>
        <dbReference type="ARBA" id="ARBA00022989"/>
    </source>
</evidence>
<comment type="subcellular location">
    <subcellularLocation>
        <location evidence="1">Cell membrane</location>
        <topology evidence="1">Multi-pass membrane protein</topology>
    </subcellularLocation>
</comment>
<feature type="transmembrane region" description="Helical" evidence="10">
    <location>
        <begin position="403"/>
        <end position="423"/>
    </location>
</feature>
<dbReference type="GO" id="GO:0005886">
    <property type="term" value="C:plasma membrane"/>
    <property type="evidence" value="ECO:0007669"/>
    <property type="project" value="UniProtKB-SubCell"/>
</dbReference>
<feature type="transmembrane region" description="Helical" evidence="10">
    <location>
        <begin position="7"/>
        <end position="32"/>
    </location>
</feature>
<sequence length="442" mass="48421">MGKKISPYILIVFSFISIIILGAILLTFRISLKNGINITFFDALFTATSAVTVTGLSVLDVSKTFNGFGRVIILILIQLGGLGVLTFSSLIVLLISKKIGYYTKKLVREDLNFEDKLDIYLYIKKVAMVVFGIELLGAFFLLTDFLKKYSLGKAIFYSIFHSISAFCNAGFSLYSDNLEGFVDNIYVNIIIALLIFTGGVGFAAIIDIYNYINGKSRRLTINTKFSINITVSLLLIGMFMFFIFEYTNLSSIGSMSIGKKILASFFQSVSLRTAGFNTVNLNELRVPTVLISCVLMFIGASPGSTGGGIKTNTVGILFLGIKASLKNKGEMVFSKRSISFKTFNKAAALLLIAISYVFFIFALMSIFESDKDIVKVLFELISAMGTVGLSMGITAELTVYSKILIIITMFLGRVGLLTVVLALSRNTGKGKYAYPEENILIG</sequence>
<feature type="transmembrane region" description="Helical" evidence="10">
    <location>
        <begin position="185"/>
        <end position="205"/>
    </location>
</feature>
<keyword evidence="5 10" id="KW-0812">Transmembrane</keyword>
<dbReference type="RefSeq" id="WP_067321147.1">
    <property type="nucleotide sequence ID" value="NZ_CBCRWS010000001.1"/>
</dbReference>
<evidence type="ECO:0000256" key="8">
    <source>
        <dbReference type="ARBA" id="ARBA00023065"/>
    </source>
</evidence>
<dbReference type="AlphaFoldDB" id="A0A7Z0T9R2"/>
<organism evidence="11 12">
    <name type="scientific">Streptobacillus felis</name>
    <dbReference type="NCBI Taxonomy" id="1384509"/>
    <lineage>
        <taxon>Bacteria</taxon>
        <taxon>Fusobacteriati</taxon>
        <taxon>Fusobacteriota</taxon>
        <taxon>Fusobacteriia</taxon>
        <taxon>Fusobacteriales</taxon>
        <taxon>Leptotrichiaceae</taxon>
        <taxon>Streptobacillus</taxon>
    </lineage>
</organism>
<reference evidence="11 12" key="1">
    <citation type="submission" date="2020-05" db="EMBL/GenBank/DDBJ databases">
        <title>Streptobacillus felis strain LHL191014123.</title>
        <authorList>
            <person name="Fawzy A."/>
            <person name="Rau J."/>
            <person name="Risse K."/>
            <person name="Schauerte N."/>
            <person name="Geiger C."/>
            <person name="Blom J."/>
            <person name="Imirzalioglu C."/>
            <person name="Falgenhauer J."/>
            <person name="Bach A."/>
            <person name="Herden C."/>
            <person name="Eisenberg T."/>
        </authorList>
    </citation>
    <scope>NUCLEOTIDE SEQUENCE [LARGE SCALE GENOMIC DNA]</scope>
    <source>
        <strain evidence="11 12">LHL191014123</strain>
    </source>
</reference>
<evidence type="ECO:0000256" key="2">
    <source>
        <dbReference type="ARBA" id="ARBA00022448"/>
    </source>
</evidence>
<feature type="transmembrane region" description="Helical" evidence="10">
    <location>
        <begin position="154"/>
        <end position="173"/>
    </location>
</feature>